<dbReference type="SUPFAM" id="SSF52047">
    <property type="entry name" value="RNI-like"/>
    <property type="match status" value="2"/>
</dbReference>
<name>A0AAD7V722_9FUNG</name>
<dbReference type="RefSeq" id="XP_058345195.1">
    <property type="nucleotide sequence ID" value="XM_058484207.1"/>
</dbReference>
<gene>
    <name evidence="2" type="ORF">O0I10_004144</name>
</gene>
<keyword evidence="3" id="KW-1185">Reference proteome</keyword>
<dbReference type="PROSITE" id="PS50181">
    <property type="entry name" value="FBOX"/>
    <property type="match status" value="1"/>
</dbReference>
<dbReference type="InterPro" id="IPR032675">
    <property type="entry name" value="LRR_dom_sf"/>
</dbReference>
<comment type="caution">
    <text evidence="2">The sequence shown here is derived from an EMBL/GenBank/DDBJ whole genome shotgun (WGS) entry which is preliminary data.</text>
</comment>
<dbReference type="PANTHER" id="PTHR38926">
    <property type="entry name" value="F-BOX DOMAIN CONTAINING PROTEIN, EXPRESSED"/>
    <property type="match status" value="1"/>
</dbReference>
<evidence type="ECO:0000259" key="1">
    <source>
        <dbReference type="PROSITE" id="PS50181"/>
    </source>
</evidence>
<dbReference type="EMBL" id="JARTCD010000014">
    <property type="protein sequence ID" value="KAJ8660282.1"/>
    <property type="molecule type" value="Genomic_DNA"/>
</dbReference>
<dbReference type="PANTHER" id="PTHR38926:SF5">
    <property type="entry name" value="F-BOX AND LEUCINE-RICH REPEAT PROTEIN 6"/>
    <property type="match status" value="1"/>
</dbReference>
<sequence length="641" mass="72932">MTTATTTTTTITLPVDILRLALPYMTLESRLQLADTCRYWREFLLNEWEDMWDTIVIVVTCDNKDDISNADLNRVLLHAPRDKIRHLSFRSSDNNYTIHDTTFGHKDIGPRIVKHGCRQIETMVYDVQKDDVIEAWFDELVLMNKETFKRVWLQGNLSTSIAKAWLSTLLITCSKLQELCCMATHLSSLPPAAPIEIGLPVQLPPRLPLTRLALSAIKLTSALPTIVSQCPHLEELVFDESYSSPLLGGFDLLTNDILEQVDQHCPNIKHISINTAYRDDPFEHDAMSRDGPGLKVLKCMMIPPAGYNTTLQKMIEKHYTTLHKLVLRIGKPVRIMDTQPIPPLVFPGSCQRLRYLTLHDSPNRIMQSYTSRQLCDFLRACPCLDSLSLKSHALYETDVYATLASMMHTTESSTLRHLYLECPTSISVREKDDYQHVSQSISDLFETQGATRLQTIELHLGGLMNDGILESVGNGCTSLSRLVIGRSNALSVAGIITWAQHTQQTRLTHASFHLYDDQSVMNSSENLLLITMALSLLPQLIDLNLAHPTVTYKEAKEHLLRFCILSRSKWRPKITYSGFNPTTGPFTTKFRLQGRRSCDTTTTNEWKEYSCQEWWDKGPKPTPITVHYDHQKHRVHMGRSK</sequence>
<evidence type="ECO:0000313" key="3">
    <source>
        <dbReference type="Proteomes" id="UP001234581"/>
    </source>
</evidence>
<dbReference type="Gene3D" id="3.80.10.10">
    <property type="entry name" value="Ribonuclease Inhibitor"/>
    <property type="match status" value="1"/>
</dbReference>
<accession>A0AAD7V722</accession>
<feature type="domain" description="F-box" evidence="1">
    <location>
        <begin position="7"/>
        <end position="55"/>
    </location>
</feature>
<reference evidence="2 3" key="1">
    <citation type="submission" date="2023-03" db="EMBL/GenBank/DDBJ databases">
        <title>Genome sequence of Lichtheimia ornata CBS 291.66.</title>
        <authorList>
            <person name="Mohabir J.T."/>
            <person name="Shea T.P."/>
            <person name="Kurbessoian T."/>
            <person name="Berby B."/>
            <person name="Fontaine J."/>
            <person name="Livny J."/>
            <person name="Gnirke A."/>
            <person name="Stajich J.E."/>
            <person name="Cuomo C.A."/>
        </authorList>
    </citation>
    <scope>NUCLEOTIDE SEQUENCE [LARGE SCALE GENOMIC DNA]</scope>
    <source>
        <strain evidence="2">CBS 291.66</strain>
    </source>
</reference>
<dbReference type="InterPro" id="IPR001810">
    <property type="entry name" value="F-box_dom"/>
</dbReference>
<evidence type="ECO:0000313" key="2">
    <source>
        <dbReference type="EMBL" id="KAJ8660282.1"/>
    </source>
</evidence>
<dbReference type="GeneID" id="83211557"/>
<proteinExistence type="predicted"/>
<organism evidence="2 3">
    <name type="scientific">Lichtheimia ornata</name>
    <dbReference type="NCBI Taxonomy" id="688661"/>
    <lineage>
        <taxon>Eukaryota</taxon>
        <taxon>Fungi</taxon>
        <taxon>Fungi incertae sedis</taxon>
        <taxon>Mucoromycota</taxon>
        <taxon>Mucoromycotina</taxon>
        <taxon>Mucoromycetes</taxon>
        <taxon>Mucorales</taxon>
        <taxon>Lichtheimiaceae</taxon>
        <taxon>Lichtheimia</taxon>
    </lineage>
</organism>
<dbReference type="Proteomes" id="UP001234581">
    <property type="component" value="Unassembled WGS sequence"/>
</dbReference>
<protein>
    <recommendedName>
        <fullName evidence="1">F-box domain-containing protein</fullName>
    </recommendedName>
</protein>
<dbReference type="SUPFAM" id="SSF81383">
    <property type="entry name" value="F-box domain"/>
    <property type="match status" value="1"/>
</dbReference>
<dbReference type="AlphaFoldDB" id="A0AAD7V722"/>
<dbReference type="InterPro" id="IPR036047">
    <property type="entry name" value="F-box-like_dom_sf"/>
</dbReference>